<dbReference type="CDD" id="cd02215">
    <property type="entry name" value="cupin_QDO_N_C"/>
    <property type="match status" value="1"/>
</dbReference>
<dbReference type="SUPFAM" id="SSF51182">
    <property type="entry name" value="RmlC-like cupins"/>
    <property type="match status" value="1"/>
</dbReference>
<dbReference type="PANTHER" id="PTHR36440:SF1">
    <property type="entry name" value="PUTATIVE (AFU_ORTHOLOGUE AFUA_8G07350)-RELATED"/>
    <property type="match status" value="1"/>
</dbReference>
<evidence type="ECO:0000313" key="3">
    <source>
        <dbReference type="Proteomes" id="UP000248706"/>
    </source>
</evidence>
<dbReference type="Pfam" id="PF07883">
    <property type="entry name" value="Cupin_2"/>
    <property type="match status" value="1"/>
</dbReference>
<gene>
    <name evidence="2" type="ORF">A4R35_01655</name>
</gene>
<dbReference type="InterPro" id="IPR053146">
    <property type="entry name" value="QDO-like"/>
</dbReference>
<dbReference type="InterPro" id="IPR011051">
    <property type="entry name" value="RmlC_Cupin_sf"/>
</dbReference>
<organism evidence="2 3">
    <name type="scientific">Thermogemmatispora tikiterensis</name>
    <dbReference type="NCBI Taxonomy" id="1825093"/>
    <lineage>
        <taxon>Bacteria</taxon>
        <taxon>Bacillati</taxon>
        <taxon>Chloroflexota</taxon>
        <taxon>Ktedonobacteria</taxon>
        <taxon>Thermogemmatisporales</taxon>
        <taxon>Thermogemmatisporaceae</taxon>
        <taxon>Thermogemmatispora</taxon>
    </lineage>
</organism>
<dbReference type="Gene3D" id="2.60.120.10">
    <property type="entry name" value="Jelly Rolls"/>
    <property type="match status" value="1"/>
</dbReference>
<dbReference type="OrthoDB" id="9794183at2"/>
<dbReference type="Proteomes" id="UP000248706">
    <property type="component" value="Unassembled WGS sequence"/>
</dbReference>
<name>A0A328V9A2_9CHLR</name>
<dbReference type="EMBL" id="MCIF01000002">
    <property type="protein sequence ID" value="RAQ94217.1"/>
    <property type="molecule type" value="Genomic_DNA"/>
</dbReference>
<dbReference type="InterPro" id="IPR014710">
    <property type="entry name" value="RmlC-like_jellyroll"/>
</dbReference>
<comment type="caution">
    <text evidence="2">The sequence shown here is derived from an EMBL/GenBank/DDBJ whole genome shotgun (WGS) entry which is preliminary data.</text>
</comment>
<dbReference type="AlphaFoldDB" id="A0A328V9A2"/>
<proteinExistence type="predicted"/>
<feature type="domain" description="Cupin type-2" evidence="1">
    <location>
        <begin position="43"/>
        <end position="108"/>
    </location>
</feature>
<sequence length="162" mass="17628">MTASNDPYLLARDEGPAVWFLGTLMLFKAIGQNTAQTFSLIEQTLPPGFAPPLHVHHAEDEAFYILEGELTFVCGERRWQAGAGAFIFLPKDIAHGFLVEGSQPARLLQFTVPAGLEQFHAEMGEPAQSLALPAPTPPDLAKMQALAAKYHLEIVGPPVRPE</sequence>
<dbReference type="PANTHER" id="PTHR36440">
    <property type="entry name" value="PUTATIVE (AFU_ORTHOLOGUE AFUA_8G07350)-RELATED"/>
    <property type="match status" value="1"/>
</dbReference>
<evidence type="ECO:0000313" key="2">
    <source>
        <dbReference type="EMBL" id="RAQ94217.1"/>
    </source>
</evidence>
<keyword evidence="3" id="KW-1185">Reference proteome</keyword>
<evidence type="ECO:0000259" key="1">
    <source>
        <dbReference type="Pfam" id="PF07883"/>
    </source>
</evidence>
<accession>A0A328V9A2</accession>
<reference evidence="2 3" key="1">
    <citation type="submission" date="2016-08" db="EMBL/GenBank/DDBJ databases">
        <title>Analysis of Carbohydrate Active Enzymes in Thermogemmatispora T81 Reveals Carbohydrate Degradation Ability.</title>
        <authorList>
            <person name="Tomazini A."/>
            <person name="Lal S."/>
            <person name="Stott M."/>
            <person name="Henrissat B."/>
            <person name="Polikarpov I."/>
            <person name="Sparling R."/>
            <person name="Levin D.B."/>
        </authorList>
    </citation>
    <scope>NUCLEOTIDE SEQUENCE [LARGE SCALE GENOMIC DNA]</scope>
    <source>
        <strain evidence="2 3">T81</strain>
    </source>
</reference>
<dbReference type="InterPro" id="IPR013096">
    <property type="entry name" value="Cupin_2"/>
</dbReference>
<protein>
    <submittedName>
        <fullName evidence="2">Cupin 2 conserved barrel domain protein</fullName>
    </submittedName>
</protein>